<organism evidence="3 4">
    <name type="scientific">Athelia psychrophila</name>
    <dbReference type="NCBI Taxonomy" id="1759441"/>
    <lineage>
        <taxon>Eukaryota</taxon>
        <taxon>Fungi</taxon>
        <taxon>Dikarya</taxon>
        <taxon>Basidiomycota</taxon>
        <taxon>Agaricomycotina</taxon>
        <taxon>Agaricomycetes</taxon>
        <taxon>Agaricomycetidae</taxon>
        <taxon>Atheliales</taxon>
        <taxon>Atheliaceae</taxon>
        <taxon>Athelia</taxon>
    </lineage>
</organism>
<dbReference type="AlphaFoldDB" id="A0A167UFK0"/>
<dbReference type="EMBL" id="KV417986">
    <property type="protein sequence ID" value="KZP03898.1"/>
    <property type="molecule type" value="Genomic_DNA"/>
</dbReference>
<dbReference type="PROSITE" id="PS00108">
    <property type="entry name" value="PROTEIN_KINASE_ST"/>
    <property type="match status" value="1"/>
</dbReference>
<dbReference type="STRING" id="436010.A0A167UFK0"/>
<accession>A0A167UFK0</accession>
<dbReference type="GO" id="GO:0004674">
    <property type="term" value="F:protein serine/threonine kinase activity"/>
    <property type="evidence" value="ECO:0007669"/>
    <property type="project" value="UniProtKB-EC"/>
</dbReference>
<sequence>MQDLQSNRSELVPRLLAWGTTEEGWALAMTMCGSSLESGLITGHLPRHSTPAALVEQMILCIQHVHSCGYIHCDIKPGNFCLSPSGEHLVLVDFGLAQAIKEVQAPHEFIGTIDFASVNAHRFRPLSKKDDLESIAYIFLHLVSQPPWMTDEFRQMQDQTRFAMSLGDFGPISQFIADVGVAKSSLLHGPDLARPELALLWYCTNLGAAEDPDYNRACRLVKGEKLR</sequence>
<dbReference type="EC" id="2.7.11.1" evidence="1"/>
<dbReference type="InterPro" id="IPR000719">
    <property type="entry name" value="Prot_kinase_dom"/>
</dbReference>
<keyword evidence="4" id="KW-1185">Reference proteome</keyword>
<dbReference type="PROSITE" id="PS50011">
    <property type="entry name" value="PROTEIN_KINASE_DOM"/>
    <property type="match status" value="1"/>
</dbReference>
<evidence type="ECO:0000313" key="4">
    <source>
        <dbReference type="Proteomes" id="UP000076532"/>
    </source>
</evidence>
<dbReference type="OrthoDB" id="5579860at2759"/>
<reference evidence="3 4" key="1">
    <citation type="journal article" date="2016" name="Mol. Biol. Evol.">
        <title>Comparative Genomics of Early-Diverging Mushroom-Forming Fungi Provides Insights into the Origins of Lignocellulose Decay Capabilities.</title>
        <authorList>
            <person name="Nagy L.G."/>
            <person name="Riley R."/>
            <person name="Tritt A."/>
            <person name="Adam C."/>
            <person name="Daum C."/>
            <person name="Floudas D."/>
            <person name="Sun H."/>
            <person name="Yadav J.S."/>
            <person name="Pangilinan J."/>
            <person name="Larsson K.H."/>
            <person name="Matsuura K."/>
            <person name="Barry K."/>
            <person name="Labutti K."/>
            <person name="Kuo R."/>
            <person name="Ohm R.A."/>
            <person name="Bhattacharya S.S."/>
            <person name="Shirouzu T."/>
            <person name="Yoshinaga Y."/>
            <person name="Martin F.M."/>
            <person name="Grigoriev I.V."/>
            <person name="Hibbett D.S."/>
        </authorList>
    </citation>
    <scope>NUCLEOTIDE SEQUENCE [LARGE SCALE GENOMIC DNA]</scope>
    <source>
        <strain evidence="3 4">CBS 109695</strain>
    </source>
</reference>
<dbReference type="SMART" id="SM00220">
    <property type="entry name" value="S_TKc"/>
    <property type="match status" value="1"/>
</dbReference>
<evidence type="ECO:0000259" key="2">
    <source>
        <dbReference type="PROSITE" id="PS50011"/>
    </source>
</evidence>
<dbReference type="Pfam" id="PF00069">
    <property type="entry name" value="Pkinase"/>
    <property type="match status" value="1"/>
</dbReference>
<dbReference type="SUPFAM" id="SSF56112">
    <property type="entry name" value="Protein kinase-like (PK-like)"/>
    <property type="match status" value="1"/>
</dbReference>
<gene>
    <name evidence="3" type="ORF">FIBSPDRAFT_443476</name>
</gene>
<evidence type="ECO:0000256" key="1">
    <source>
        <dbReference type="ARBA" id="ARBA00012513"/>
    </source>
</evidence>
<protein>
    <recommendedName>
        <fullName evidence="1">non-specific serine/threonine protein kinase</fullName>
        <ecNumber evidence="1">2.7.11.1</ecNumber>
    </recommendedName>
</protein>
<dbReference type="InterPro" id="IPR050235">
    <property type="entry name" value="CK1_Ser-Thr_kinase"/>
</dbReference>
<dbReference type="InterPro" id="IPR011009">
    <property type="entry name" value="Kinase-like_dom_sf"/>
</dbReference>
<dbReference type="PANTHER" id="PTHR11909">
    <property type="entry name" value="CASEIN KINASE-RELATED"/>
    <property type="match status" value="1"/>
</dbReference>
<dbReference type="Gene3D" id="1.10.510.10">
    <property type="entry name" value="Transferase(Phosphotransferase) domain 1"/>
    <property type="match status" value="1"/>
</dbReference>
<dbReference type="Proteomes" id="UP000076532">
    <property type="component" value="Unassembled WGS sequence"/>
</dbReference>
<dbReference type="InterPro" id="IPR008271">
    <property type="entry name" value="Ser/Thr_kinase_AS"/>
</dbReference>
<name>A0A167UFK0_9AGAM</name>
<dbReference type="GO" id="GO:0005524">
    <property type="term" value="F:ATP binding"/>
    <property type="evidence" value="ECO:0007669"/>
    <property type="project" value="InterPro"/>
</dbReference>
<evidence type="ECO:0000313" key="3">
    <source>
        <dbReference type="EMBL" id="KZP03898.1"/>
    </source>
</evidence>
<proteinExistence type="predicted"/>
<feature type="domain" description="Protein kinase" evidence="2">
    <location>
        <begin position="1"/>
        <end position="227"/>
    </location>
</feature>